<dbReference type="EMBL" id="CAAALY010040229">
    <property type="protein sequence ID" value="VEL19130.1"/>
    <property type="molecule type" value="Genomic_DNA"/>
</dbReference>
<comment type="caution">
    <text evidence="3">The sequence shown here is derived from an EMBL/GenBank/DDBJ whole genome shotgun (WGS) entry which is preliminary data.</text>
</comment>
<sequence>MIDLGSAHRFTVSLLLAELGRSLSGAGQCGAGSCGGGEFGPDDWDSTGGYPGGGSGVAAGSGIPIVGGTPGAGARGAGSTGHVVTAAGNSFGAWSGAARSGGLAGDSRELISLCAGFALGLVLLQVIVIFGTKQ</sequence>
<evidence type="ECO:0000256" key="1">
    <source>
        <dbReference type="SAM" id="Phobius"/>
    </source>
</evidence>
<protein>
    <submittedName>
        <fullName evidence="3">Uncharacterized protein</fullName>
    </submittedName>
</protein>
<keyword evidence="2" id="KW-0732">Signal</keyword>
<feature type="transmembrane region" description="Helical" evidence="1">
    <location>
        <begin position="110"/>
        <end position="131"/>
    </location>
</feature>
<feature type="chain" id="PRO_5018973890" evidence="2">
    <location>
        <begin position="23"/>
        <end position="134"/>
    </location>
</feature>
<evidence type="ECO:0000256" key="2">
    <source>
        <dbReference type="SAM" id="SignalP"/>
    </source>
</evidence>
<feature type="signal peptide" evidence="2">
    <location>
        <begin position="1"/>
        <end position="22"/>
    </location>
</feature>
<dbReference type="AlphaFoldDB" id="A0A448WSH7"/>
<evidence type="ECO:0000313" key="3">
    <source>
        <dbReference type="EMBL" id="VEL19130.1"/>
    </source>
</evidence>
<organism evidence="3 4">
    <name type="scientific">Protopolystoma xenopodis</name>
    <dbReference type="NCBI Taxonomy" id="117903"/>
    <lineage>
        <taxon>Eukaryota</taxon>
        <taxon>Metazoa</taxon>
        <taxon>Spiralia</taxon>
        <taxon>Lophotrochozoa</taxon>
        <taxon>Platyhelminthes</taxon>
        <taxon>Monogenea</taxon>
        <taxon>Polyopisthocotylea</taxon>
        <taxon>Polystomatidea</taxon>
        <taxon>Polystomatidae</taxon>
        <taxon>Protopolystoma</taxon>
    </lineage>
</organism>
<reference evidence="3" key="1">
    <citation type="submission" date="2018-11" db="EMBL/GenBank/DDBJ databases">
        <authorList>
            <consortium name="Pathogen Informatics"/>
        </authorList>
    </citation>
    <scope>NUCLEOTIDE SEQUENCE</scope>
</reference>
<proteinExistence type="predicted"/>
<gene>
    <name evidence="3" type="ORF">PXEA_LOCUS12570</name>
</gene>
<keyword evidence="1" id="KW-0472">Membrane</keyword>
<dbReference type="Proteomes" id="UP000784294">
    <property type="component" value="Unassembled WGS sequence"/>
</dbReference>
<name>A0A448WSH7_9PLAT</name>
<accession>A0A448WSH7</accession>
<keyword evidence="1" id="KW-1133">Transmembrane helix</keyword>
<evidence type="ECO:0000313" key="4">
    <source>
        <dbReference type="Proteomes" id="UP000784294"/>
    </source>
</evidence>
<keyword evidence="4" id="KW-1185">Reference proteome</keyword>
<keyword evidence="1" id="KW-0812">Transmembrane</keyword>